<gene>
    <name evidence="13" type="ORF">A2586_01965</name>
</gene>
<dbReference type="SUPFAM" id="SSF75217">
    <property type="entry name" value="alpha/beta knot"/>
    <property type="match status" value="1"/>
</dbReference>
<feature type="domain" description="Ribosomal RNA small subunit methyltransferase E methyltransferase" evidence="11">
    <location>
        <begin position="84"/>
        <end position="232"/>
    </location>
</feature>
<dbReference type="CDD" id="cd18084">
    <property type="entry name" value="RsmE-like"/>
    <property type="match status" value="1"/>
</dbReference>
<evidence type="ECO:0000256" key="8">
    <source>
        <dbReference type="ARBA" id="ARBA00025699"/>
    </source>
</evidence>
<dbReference type="InterPro" id="IPR046887">
    <property type="entry name" value="RsmE_PUA-like"/>
</dbReference>
<evidence type="ECO:0000259" key="12">
    <source>
        <dbReference type="Pfam" id="PF20260"/>
    </source>
</evidence>
<dbReference type="EMBL" id="MHJO01000029">
    <property type="protein sequence ID" value="OGY68750.1"/>
    <property type="molecule type" value="Genomic_DNA"/>
</dbReference>
<organism evidence="13 14">
    <name type="scientific">Candidatus Harrisonbacteria bacterium RIFOXYD1_FULL_40_9</name>
    <dbReference type="NCBI Taxonomy" id="1798412"/>
    <lineage>
        <taxon>Bacteria</taxon>
        <taxon>Candidatus Harrisoniibacteriota</taxon>
    </lineage>
</organism>
<comment type="similarity">
    <text evidence="2 10">Belongs to the RNA methyltransferase RsmE family.</text>
</comment>
<evidence type="ECO:0000256" key="6">
    <source>
        <dbReference type="ARBA" id="ARBA00022679"/>
    </source>
</evidence>
<comment type="subcellular location">
    <subcellularLocation>
        <location evidence="1 10">Cytoplasm</location>
    </subcellularLocation>
</comment>
<dbReference type="PANTHER" id="PTHR30027">
    <property type="entry name" value="RIBOSOMAL RNA SMALL SUBUNIT METHYLTRANSFERASE E"/>
    <property type="match status" value="1"/>
</dbReference>
<evidence type="ECO:0000256" key="3">
    <source>
        <dbReference type="ARBA" id="ARBA00022490"/>
    </source>
</evidence>
<keyword evidence="6 10" id="KW-0808">Transferase</keyword>
<keyword evidence="3 10" id="KW-0963">Cytoplasm</keyword>
<evidence type="ECO:0000256" key="2">
    <source>
        <dbReference type="ARBA" id="ARBA00005528"/>
    </source>
</evidence>
<evidence type="ECO:0000313" key="14">
    <source>
        <dbReference type="Proteomes" id="UP000176611"/>
    </source>
</evidence>
<dbReference type="GO" id="GO:0070042">
    <property type="term" value="F:rRNA (uridine-N3-)-methyltransferase activity"/>
    <property type="evidence" value="ECO:0007669"/>
    <property type="project" value="TreeGrafter"/>
</dbReference>
<dbReference type="NCBIfam" id="TIGR00046">
    <property type="entry name" value="RsmE family RNA methyltransferase"/>
    <property type="match status" value="1"/>
</dbReference>
<proteinExistence type="inferred from homology"/>
<dbReference type="InterPro" id="IPR029026">
    <property type="entry name" value="tRNA_m1G_MTases_N"/>
</dbReference>
<evidence type="ECO:0000256" key="1">
    <source>
        <dbReference type="ARBA" id="ARBA00004496"/>
    </source>
</evidence>
<protein>
    <recommendedName>
        <fullName evidence="10">Ribosomal RNA small subunit methyltransferase E</fullName>
        <ecNumber evidence="10">2.1.1.193</ecNumber>
    </recommendedName>
</protein>
<evidence type="ECO:0000256" key="10">
    <source>
        <dbReference type="PIRNR" id="PIRNR015601"/>
    </source>
</evidence>
<name>A0A1G1ZY98_9BACT</name>
<dbReference type="GO" id="GO:0070475">
    <property type="term" value="P:rRNA base methylation"/>
    <property type="evidence" value="ECO:0007669"/>
    <property type="project" value="TreeGrafter"/>
</dbReference>
<sequence length="242" mass="27162">MKVHRFIIDLPLFDHKEGDFVSVENKEIIDQVKNVLKLKVGESIIILDGKLFEAEATIVHSIKDSLELLIGRISQNRKEIGMCVVLYASLLKKENFELVLQKTTEVGVSEIHPIISERTVKTGVREDRFLKIIKEAAEQSERGYVPRLSSPQSFKDVCNILSKEECVIMCDPRGEEWKNIDPWSGVSCVNILIGPEGGWTDYEIEYGKKCGFCIVSLGSFVLRAETASIIASFLVGKLNKSS</sequence>
<dbReference type="Proteomes" id="UP000176611">
    <property type="component" value="Unassembled WGS sequence"/>
</dbReference>
<dbReference type="InterPro" id="IPR046886">
    <property type="entry name" value="RsmE_MTase_dom"/>
</dbReference>
<dbReference type="Pfam" id="PF20260">
    <property type="entry name" value="PUA_4"/>
    <property type="match status" value="1"/>
</dbReference>
<dbReference type="Pfam" id="PF04452">
    <property type="entry name" value="Methyltrans_RNA"/>
    <property type="match status" value="1"/>
</dbReference>
<dbReference type="EC" id="2.1.1.193" evidence="10"/>
<evidence type="ECO:0000256" key="9">
    <source>
        <dbReference type="ARBA" id="ARBA00047944"/>
    </source>
</evidence>
<dbReference type="GO" id="GO:0005737">
    <property type="term" value="C:cytoplasm"/>
    <property type="evidence" value="ECO:0007669"/>
    <property type="project" value="UniProtKB-SubCell"/>
</dbReference>
<dbReference type="PIRSF" id="PIRSF015601">
    <property type="entry name" value="MTase_slr0722"/>
    <property type="match status" value="1"/>
</dbReference>
<accession>A0A1G1ZY98</accession>
<comment type="function">
    <text evidence="8 10">Specifically methylates the N3 position of the uracil ring of uridine 1498 (m3U1498) in 16S rRNA. Acts on the fully assembled 30S ribosomal subunit.</text>
</comment>
<dbReference type="AlphaFoldDB" id="A0A1G1ZY98"/>
<feature type="domain" description="Ribosomal RNA small subunit methyltransferase E PUA-like" evidence="12">
    <location>
        <begin position="33"/>
        <end position="70"/>
    </location>
</feature>
<keyword evidence="4 10" id="KW-0698">rRNA processing</keyword>
<keyword evidence="5 10" id="KW-0489">Methyltransferase</keyword>
<dbReference type="InterPro" id="IPR029028">
    <property type="entry name" value="Alpha/beta_knot_MTases"/>
</dbReference>
<dbReference type="PANTHER" id="PTHR30027:SF3">
    <property type="entry name" value="16S RRNA (URACIL(1498)-N(3))-METHYLTRANSFERASE"/>
    <property type="match status" value="1"/>
</dbReference>
<keyword evidence="7 10" id="KW-0949">S-adenosyl-L-methionine</keyword>
<comment type="caution">
    <text evidence="13">The sequence shown here is derived from an EMBL/GenBank/DDBJ whole genome shotgun (WGS) entry which is preliminary data.</text>
</comment>
<evidence type="ECO:0000313" key="13">
    <source>
        <dbReference type="EMBL" id="OGY68750.1"/>
    </source>
</evidence>
<comment type="catalytic activity">
    <reaction evidence="9 10">
        <text>uridine(1498) in 16S rRNA + S-adenosyl-L-methionine = N(3)-methyluridine(1498) in 16S rRNA + S-adenosyl-L-homocysteine + H(+)</text>
        <dbReference type="Rhea" id="RHEA:42920"/>
        <dbReference type="Rhea" id="RHEA-COMP:10283"/>
        <dbReference type="Rhea" id="RHEA-COMP:10284"/>
        <dbReference type="ChEBI" id="CHEBI:15378"/>
        <dbReference type="ChEBI" id="CHEBI:57856"/>
        <dbReference type="ChEBI" id="CHEBI:59789"/>
        <dbReference type="ChEBI" id="CHEBI:65315"/>
        <dbReference type="ChEBI" id="CHEBI:74502"/>
        <dbReference type="EC" id="2.1.1.193"/>
    </reaction>
</comment>
<evidence type="ECO:0000256" key="4">
    <source>
        <dbReference type="ARBA" id="ARBA00022552"/>
    </source>
</evidence>
<reference evidence="13 14" key="1">
    <citation type="journal article" date="2016" name="Nat. Commun.">
        <title>Thousands of microbial genomes shed light on interconnected biogeochemical processes in an aquifer system.</title>
        <authorList>
            <person name="Anantharaman K."/>
            <person name="Brown C.T."/>
            <person name="Hug L.A."/>
            <person name="Sharon I."/>
            <person name="Castelle C.J."/>
            <person name="Probst A.J."/>
            <person name="Thomas B.C."/>
            <person name="Singh A."/>
            <person name="Wilkins M.J."/>
            <person name="Karaoz U."/>
            <person name="Brodie E.L."/>
            <person name="Williams K.H."/>
            <person name="Hubbard S.S."/>
            <person name="Banfield J.F."/>
        </authorList>
    </citation>
    <scope>NUCLEOTIDE SEQUENCE [LARGE SCALE GENOMIC DNA]</scope>
</reference>
<evidence type="ECO:0000256" key="5">
    <source>
        <dbReference type="ARBA" id="ARBA00022603"/>
    </source>
</evidence>
<evidence type="ECO:0000256" key="7">
    <source>
        <dbReference type="ARBA" id="ARBA00022691"/>
    </source>
</evidence>
<evidence type="ECO:0000259" key="11">
    <source>
        <dbReference type="Pfam" id="PF04452"/>
    </source>
</evidence>
<dbReference type="InterPro" id="IPR006700">
    <property type="entry name" value="RsmE"/>
</dbReference>
<dbReference type="Gene3D" id="3.40.1280.10">
    <property type="match status" value="1"/>
</dbReference>